<dbReference type="Gene3D" id="3.40.50.300">
    <property type="entry name" value="P-loop containing nucleotide triphosphate hydrolases"/>
    <property type="match status" value="1"/>
</dbReference>
<dbReference type="InterPro" id="IPR011990">
    <property type="entry name" value="TPR-like_helical_dom_sf"/>
</dbReference>
<proteinExistence type="predicted"/>
<dbReference type="Pfam" id="PF13424">
    <property type="entry name" value="TPR_12"/>
    <property type="match status" value="3"/>
</dbReference>
<dbReference type="InterPro" id="IPR053137">
    <property type="entry name" value="NLR-like"/>
</dbReference>
<sequence length="881" mass="98470">MAEAFGLAVNIMTVIELSAKVATLCLDYSKAVGNAKEDITRLRNRLDGLARTLQGVHRLLAGPDARDLPTSQDLFQSVDQCTLELVKLQSRLDPGKTRKTMRRLGLRALKWPFDSNAINETVSNLNHYERTVTLGLQVDQTTLLLDIRQKMEGVSLQSQDSKPASHGACFHVPFPPDPDFIDRPDIMTWMEEQFSNHITRIALVGMGGFGKSQLAIRFAYQVREKSPQTSVFWVYASSKPRFEEAYRSIADRLELPQRNDPGVDVLGLVRDYLQRDNVGPWLMILDNVDDVNLFHPSPSPSVRQHKIAKGSEDVEPAISSPPLASFLPKSSNGSILVTSRNLDAAEKLIGSHKCIQNISTMTESQALQLFQTKLLGECDEAAADLLRALDYIPLAITQAAGYINRRAPRISVRTYLNNLQKNDKKKGSLLNTDGGDLRRDEAVSNSVVITWQVTFEQIRRERPSAADLLSFMSFFNPQGIPESILRSYKSAMTEESDSDESADETSDQPDNSDDDDDEFEEDLDILRGLQGRLDESESLLAHNMEVAARVLGTDHPTTLDVTGALASTYWALGRYKEAEDLEVGIVEWSKRVLGEEHPTTLTRMHNIASTYLDQGRLEDAEALQVQVMQTHKRVLGEEHPDTLTSMANLGSTYHRQGRLEEAEALGVQVMQTHKRVLGEEHPNTLMSMANLGSTYHRQGRLEEAEALGVQVMQIHKRVVGEEHPDTLTSMANLGSTYHRQGRLEEAEALDVQVMQTHKRVLGEEHPDTLMSMASLGQTFYDQGRLEEAEALEVQALNGRERVLGEEDPATMSSMHNLAFTWKQQGHLEKAIGLMRRCAALRDKVLGSDHPATANSLLLLRDWEDEGWEDEECGPAEMESEE</sequence>
<feature type="region of interest" description="Disordered" evidence="1">
    <location>
        <begin position="489"/>
        <end position="518"/>
    </location>
</feature>
<dbReference type="Gene3D" id="1.25.40.10">
    <property type="entry name" value="Tetratricopeptide repeat domain"/>
    <property type="match status" value="2"/>
</dbReference>
<feature type="compositionally biased region" description="Acidic residues" evidence="1">
    <location>
        <begin position="494"/>
        <end position="518"/>
    </location>
</feature>
<organism evidence="2 3">
    <name type="scientific">Neonectria punicea</name>
    <dbReference type="NCBI Taxonomy" id="979145"/>
    <lineage>
        <taxon>Eukaryota</taxon>
        <taxon>Fungi</taxon>
        <taxon>Dikarya</taxon>
        <taxon>Ascomycota</taxon>
        <taxon>Pezizomycotina</taxon>
        <taxon>Sordariomycetes</taxon>
        <taxon>Hypocreomycetidae</taxon>
        <taxon>Hypocreales</taxon>
        <taxon>Nectriaceae</taxon>
        <taxon>Neonectria</taxon>
    </lineage>
</organism>
<comment type="caution">
    <text evidence="2">The sequence shown here is derived from an EMBL/GenBank/DDBJ whole genome shotgun (WGS) entry which is preliminary data.</text>
</comment>
<name>A0ABR1HRB1_9HYPO</name>
<reference evidence="2 3" key="1">
    <citation type="journal article" date="2025" name="Microbiol. Resour. Announc.">
        <title>Draft genome sequences for Neonectria magnoliae and Neonectria punicea, canker pathogens of Liriodendron tulipifera and Acer saccharum in West Virginia.</title>
        <authorList>
            <person name="Petronek H.M."/>
            <person name="Kasson M.T."/>
            <person name="Metheny A.M."/>
            <person name="Stauder C.M."/>
            <person name="Lovett B."/>
            <person name="Lynch S.C."/>
            <person name="Garnas J.R."/>
            <person name="Kasson L.R."/>
            <person name="Stajich J.E."/>
        </authorList>
    </citation>
    <scope>NUCLEOTIDE SEQUENCE [LARGE SCALE GENOMIC DNA]</scope>
    <source>
        <strain evidence="2 3">NRRL 64653</strain>
    </source>
</reference>
<dbReference type="PANTHER" id="PTHR46082:SF6">
    <property type="entry name" value="AAA+ ATPASE DOMAIN-CONTAINING PROTEIN-RELATED"/>
    <property type="match status" value="1"/>
</dbReference>
<evidence type="ECO:0008006" key="4">
    <source>
        <dbReference type="Google" id="ProtNLM"/>
    </source>
</evidence>
<evidence type="ECO:0000313" key="2">
    <source>
        <dbReference type="EMBL" id="KAK7423699.1"/>
    </source>
</evidence>
<gene>
    <name evidence="2" type="ORF">QQX98_000889</name>
</gene>
<dbReference type="Proteomes" id="UP001498476">
    <property type="component" value="Unassembled WGS sequence"/>
</dbReference>
<dbReference type="EMBL" id="JAZAVJ010000008">
    <property type="protein sequence ID" value="KAK7423699.1"/>
    <property type="molecule type" value="Genomic_DNA"/>
</dbReference>
<evidence type="ECO:0000313" key="3">
    <source>
        <dbReference type="Proteomes" id="UP001498476"/>
    </source>
</evidence>
<accession>A0ABR1HRB1</accession>
<dbReference type="SUPFAM" id="SSF48452">
    <property type="entry name" value="TPR-like"/>
    <property type="match status" value="3"/>
</dbReference>
<keyword evidence="3" id="KW-1185">Reference proteome</keyword>
<dbReference type="Pfam" id="PF13374">
    <property type="entry name" value="TPR_10"/>
    <property type="match status" value="2"/>
</dbReference>
<dbReference type="SUPFAM" id="SSF52540">
    <property type="entry name" value="P-loop containing nucleoside triphosphate hydrolases"/>
    <property type="match status" value="1"/>
</dbReference>
<dbReference type="PANTHER" id="PTHR46082">
    <property type="entry name" value="ATP/GTP-BINDING PROTEIN-RELATED"/>
    <property type="match status" value="1"/>
</dbReference>
<dbReference type="InterPro" id="IPR027417">
    <property type="entry name" value="P-loop_NTPase"/>
</dbReference>
<evidence type="ECO:0000256" key="1">
    <source>
        <dbReference type="SAM" id="MobiDB-lite"/>
    </source>
</evidence>
<protein>
    <recommendedName>
        <fullName evidence="4">NB-ARC domain-containing protein</fullName>
    </recommendedName>
</protein>